<accession>A0A0F8WBM6</accession>
<gene>
    <name evidence="1" type="ORF">LCGC14_3086460</name>
</gene>
<sequence>MKHWIKNFKLRNKREFKITNNRIIPGDMYVGTWSRGELIVIATHEIAKNDNCFSGTVISIDDDMEIPVGVHANHWPVNNFKWLEPRNEVSLRNR</sequence>
<comment type="caution">
    <text evidence="1">The sequence shown here is derived from an EMBL/GenBank/DDBJ whole genome shotgun (WGS) entry which is preliminary data.</text>
</comment>
<proteinExistence type="predicted"/>
<evidence type="ECO:0000313" key="1">
    <source>
        <dbReference type="EMBL" id="KKK54267.1"/>
    </source>
</evidence>
<protein>
    <submittedName>
        <fullName evidence="1">Uncharacterized protein</fullName>
    </submittedName>
</protein>
<name>A0A0F8WBM6_9ZZZZ</name>
<dbReference type="EMBL" id="LAZR01066084">
    <property type="protein sequence ID" value="KKK54267.1"/>
    <property type="molecule type" value="Genomic_DNA"/>
</dbReference>
<reference evidence="1" key="1">
    <citation type="journal article" date="2015" name="Nature">
        <title>Complex archaea that bridge the gap between prokaryotes and eukaryotes.</title>
        <authorList>
            <person name="Spang A."/>
            <person name="Saw J.H."/>
            <person name="Jorgensen S.L."/>
            <person name="Zaremba-Niedzwiedzka K."/>
            <person name="Martijn J."/>
            <person name="Lind A.E."/>
            <person name="van Eijk R."/>
            <person name="Schleper C."/>
            <person name="Guy L."/>
            <person name="Ettema T.J."/>
        </authorList>
    </citation>
    <scope>NUCLEOTIDE SEQUENCE</scope>
</reference>
<dbReference type="AlphaFoldDB" id="A0A0F8WBM6"/>
<organism evidence="1">
    <name type="scientific">marine sediment metagenome</name>
    <dbReference type="NCBI Taxonomy" id="412755"/>
    <lineage>
        <taxon>unclassified sequences</taxon>
        <taxon>metagenomes</taxon>
        <taxon>ecological metagenomes</taxon>
    </lineage>
</organism>